<organism evidence="4 5">
    <name type="scientific">Blastochloris viridis</name>
    <name type="common">Rhodopseudomonas viridis</name>
    <dbReference type="NCBI Taxonomy" id="1079"/>
    <lineage>
        <taxon>Bacteria</taxon>
        <taxon>Pseudomonadati</taxon>
        <taxon>Pseudomonadota</taxon>
        <taxon>Alphaproteobacteria</taxon>
        <taxon>Hyphomicrobiales</taxon>
        <taxon>Blastochloridaceae</taxon>
        <taxon>Blastochloris</taxon>
    </lineage>
</organism>
<keyword evidence="5" id="KW-1185">Reference proteome</keyword>
<feature type="transmembrane region" description="Helical" evidence="1">
    <location>
        <begin position="130"/>
        <end position="147"/>
    </location>
</feature>
<dbReference type="InterPro" id="IPR007038">
    <property type="entry name" value="HupE_UreJ"/>
</dbReference>
<keyword evidence="1" id="KW-0812">Transmembrane</keyword>
<keyword evidence="2" id="KW-0732">Signal</keyword>
<evidence type="ECO:0000256" key="1">
    <source>
        <dbReference type="SAM" id="Phobius"/>
    </source>
</evidence>
<name>A0A0H5BPX6_BLAVI</name>
<feature type="transmembrane region" description="Helical" evidence="1">
    <location>
        <begin position="104"/>
        <end position="123"/>
    </location>
</feature>
<feature type="transmembrane region" description="Helical" evidence="1">
    <location>
        <begin position="54"/>
        <end position="73"/>
    </location>
</feature>
<protein>
    <submittedName>
        <fullName evidence="4">HupE / UreJ protein</fullName>
    </submittedName>
    <submittedName>
        <fullName evidence="3">Nickel-binding accessory protein UreJ-HupE</fullName>
    </submittedName>
</protein>
<evidence type="ECO:0000256" key="2">
    <source>
        <dbReference type="SAM" id="SignalP"/>
    </source>
</evidence>
<dbReference type="PIRSF" id="PIRSF016919">
    <property type="entry name" value="HupE_UreJ"/>
    <property type="match status" value="1"/>
</dbReference>
<evidence type="ECO:0000313" key="5">
    <source>
        <dbReference type="Proteomes" id="UP000065734"/>
    </source>
</evidence>
<reference evidence="5" key="3">
    <citation type="journal article" date="2016" name="Genome Announc.">
        <title>Revised genome sequence of the purple photosynthetic bacterium Blastochloris viridis.</title>
        <authorList>
            <person name="Liu L.N."/>
            <person name="Faulkner M."/>
            <person name="Liu X."/>
            <person name="Huang F."/>
            <person name="Darby A.C."/>
            <person name="Hall N."/>
        </authorList>
    </citation>
    <scope>NUCLEOTIDE SEQUENCE [LARGE SCALE GENOMIC DNA]</scope>
    <source>
        <strain evidence="5">ATCC 19567 / DSM 133 / F</strain>
    </source>
</reference>
<sequence length="208" mass="20955">MTTPITTTEPTAGTAGRGRALGLGLFALAALAATPALAHTGHGDTFSPLEGFLHPITGPDHLVAMLCVGLWSALAGGRSVLWWPLAFVAAMVVGAVVAHDAVEVPAVEMVITGSLIAVGSLLALGIRPPLALGAVVVAGFAFFHGFAHGAEAPDQNFWFYVAGFSLSTALIHIIGIGLGVGLIRTDRRILGRVAGGAAAALGVVLLVA</sequence>
<keyword evidence="1" id="KW-1133">Transmembrane helix</keyword>
<evidence type="ECO:0000313" key="3">
    <source>
        <dbReference type="EMBL" id="BAS00029.1"/>
    </source>
</evidence>
<gene>
    <name evidence="3" type="ORF">BV133_2435</name>
    <name evidence="4" type="ORF">BVIRIDIS_17290</name>
</gene>
<accession>A0A0H5BPX6</accession>
<dbReference type="RefSeq" id="WP_055037720.1">
    <property type="nucleotide sequence ID" value="NZ_AP014854.2"/>
</dbReference>
<dbReference type="EMBL" id="LN907867">
    <property type="protein sequence ID" value="CUU42715.1"/>
    <property type="molecule type" value="Genomic_DNA"/>
</dbReference>
<feature type="signal peptide" evidence="2">
    <location>
        <begin position="1"/>
        <end position="38"/>
    </location>
</feature>
<feature type="transmembrane region" description="Helical" evidence="1">
    <location>
        <begin position="80"/>
        <end position="98"/>
    </location>
</feature>
<keyword evidence="1" id="KW-0472">Membrane</keyword>
<dbReference type="EMBL" id="AP014854">
    <property type="protein sequence ID" value="BAS00029.1"/>
    <property type="molecule type" value="Genomic_DNA"/>
</dbReference>
<feature type="chain" id="PRO_5014229208" evidence="2">
    <location>
        <begin position="39"/>
        <end position="208"/>
    </location>
</feature>
<feature type="transmembrane region" description="Helical" evidence="1">
    <location>
        <begin position="189"/>
        <end position="207"/>
    </location>
</feature>
<dbReference type="KEGG" id="bvr:BVIR_2283"/>
<dbReference type="Proteomes" id="UP000065734">
    <property type="component" value="Chromosome I"/>
</dbReference>
<proteinExistence type="predicted"/>
<evidence type="ECO:0000313" key="4">
    <source>
        <dbReference type="EMBL" id="CUU42715.1"/>
    </source>
</evidence>
<dbReference type="STRING" id="1079.BVIR_2283"/>
<dbReference type="OrthoDB" id="9808192at2"/>
<reference evidence="4" key="2">
    <citation type="submission" date="2015-11" db="EMBL/GenBank/DDBJ databases">
        <authorList>
            <person name="Zhang Y."/>
            <person name="Guo Z."/>
        </authorList>
    </citation>
    <scope>NUCLEOTIDE SEQUENCE</scope>
    <source>
        <strain evidence="4">1</strain>
    </source>
</reference>
<dbReference type="Pfam" id="PF04955">
    <property type="entry name" value="HupE_UreJ"/>
    <property type="match status" value="1"/>
</dbReference>
<dbReference type="AlphaFoldDB" id="A0A0H5BPX6"/>
<reference evidence="3" key="1">
    <citation type="journal article" date="2015" name="Genome Announc.">
        <title>Complete Genome Sequence of the Bacteriochlorophyll b-Producing Photosynthetic Bacterium Blastochloris viridis.</title>
        <authorList>
            <person name="Tsukatani Y."/>
            <person name="Hirose Y."/>
            <person name="Harada J."/>
            <person name="Misawa N."/>
            <person name="Mori K."/>
            <person name="Inoue K."/>
            <person name="Tamiaki H."/>
        </authorList>
    </citation>
    <scope>NUCLEOTIDE SEQUENCE [LARGE SCALE GENOMIC DNA]</scope>
    <source>
        <strain evidence="3">DSM 133</strain>
    </source>
</reference>
<feature type="transmembrane region" description="Helical" evidence="1">
    <location>
        <begin position="159"/>
        <end position="182"/>
    </location>
</feature>